<dbReference type="AlphaFoldDB" id="A0A3B7MMD1"/>
<feature type="transmembrane region" description="Helical" evidence="6">
    <location>
        <begin position="287"/>
        <end position="306"/>
    </location>
</feature>
<sequence length="803" mass="89691">MFRNYFKTAWRNLWKNKAYSTINIIGLSIGMAACIIIMLFVLYERSFDKQHTKNIYRLDEVQKFPGMVAPQKVALSMFPMGPSLKQEFPQILQYTRINSFDKPPIAWKEKKVTLSKVFWADSTFFDIFNFPLLEGNSQLVLQKPNSMVLTQASAEKLFGKENPIGKTVTIPDRDTLSYTVTGVLANIPGNSHLQFDGLLSFNTRNTAQLMENWGGNWVNTYLEMAPNFDQAALEKKFPEYLKRHMEGDRPTFYELFLQPLAAVHAASTDITHDYHNYHKFDGTYTKLFSIIAIIVLIIACINFMNLSTARSAGRAKEVGVRKSVGANRFQLGIQFIGESVLLCFIALILALILVKLALPWVSNLSQRDMNLPIFTNGRLLLSALAGTLIVGTLAGLYPAAYLSSFEAIKVLKGSIQTGKSKGLFRNILVVGQFSSAIFLIIATLFAVRQLNFMQKRDPGFKKDQVIAVTLNFSTGPKYESLKQELLSNTLITGVTASWQRLGNNLHQTGITFHPGDGPMRNMATSQVVVDHDYLTVYNIPLVAGRNFSKDYGTDNGKAYIINETMAKELLKEHPKAPISSLIGKQFGLGGLDSVGHIVGIAKDFNFNSLHHKIETLTIFDQKDWGYSEMSVRINGAKAQQAIAYLETTWKKINPGQDLEYVFLDDHFKELYHADSQVSETVGILAGLAIIISCLGLFGLASYAAEKRVKEIGIRKVLGASVQNIVRLLSKDFLVLVLIANLIAWPLAWLVLSKWLQDFAYRVNISWWVFLAAGVAALMIALLTVSFQAIKAALTNPVKSLKNE</sequence>
<dbReference type="OrthoDB" id="1451596at2"/>
<evidence type="ECO:0000313" key="9">
    <source>
        <dbReference type="EMBL" id="AXY74887.1"/>
    </source>
</evidence>
<feature type="transmembrane region" description="Helical" evidence="6">
    <location>
        <begin position="340"/>
        <end position="360"/>
    </location>
</feature>
<proteinExistence type="predicted"/>
<feature type="transmembrane region" description="Helical" evidence="6">
    <location>
        <begin position="764"/>
        <end position="789"/>
    </location>
</feature>
<dbReference type="InterPro" id="IPR003838">
    <property type="entry name" value="ABC3_permease_C"/>
</dbReference>
<comment type="subcellular location">
    <subcellularLocation>
        <location evidence="1">Cell membrane</location>
        <topology evidence="1">Multi-pass membrane protein</topology>
    </subcellularLocation>
</comment>
<dbReference type="KEGG" id="pseg:D3H65_13215"/>
<dbReference type="PANTHER" id="PTHR30572:SF18">
    <property type="entry name" value="ABC-TYPE MACROLIDE FAMILY EXPORT SYSTEM PERMEASE COMPONENT 2"/>
    <property type="match status" value="1"/>
</dbReference>
<keyword evidence="5 6" id="KW-0472">Membrane</keyword>
<evidence type="ECO:0000256" key="6">
    <source>
        <dbReference type="SAM" id="Phobius"/>
    </source>
</evidence>
<accession>A0A3B7MMD1</accession>
<evidence type="ECO:0000259" key="7">
    <source>
        <dbReference type="Pfam" id="PF02687"/>
    </source>
</evidence>
<dbReference type="PANTHER" id="PTHR30572">
    <property type="entry name" value="MEMBRANE COMPONENT OF TRANSPORTER-RELATED"/>
    <property type="match status" value="1"/>
</dbReference>
<dbReference type="GO" id="GO:0022857">
    <property type="term" value="F:transmembrane transporter activity"/>
    <property type="evidence" value="ECO:0007669"/>
    <property type="project" value="TreeGrafter"/>
</dbReference>
<organism evidence="9 10">
    <name type="scientific">Paraflavitalea soli</name>
    <dbReference type="NCBI Taxonomy" id="2315862"/>
    <lineage>
        <taxon>Bacteria</taxon>
        <taxon>Pseudomonadati</taxon>
        <taxon>Bacteroidota</taxon>
        <taxon>Chitinophagia</taxon>
        <taxon>Chitinophagales</taxon>
        <taxon>Chitinophagaceae</taxon>
        <taxon>Paraflavitalea</taxon>
    </lineage>
</organism>
<evidence type="ECO:0000256" key="3">
    <source>
        <dbReference type="ARBA" id="ARBA00022692"/>
    </source>
</evidence>
<dbReference type="Proteomes" id="UP000263900">
    <property type="component" value="Chromosome"/>
</dbReference>
<evidence type="ECO:0000256" key="4">
    <source>
        <dbReference type="ARBA" id="ARBA00022989"/>
    </source>
</evidence>
<feature type="domain" description="MacB-like periplasmic core" evidence="8">
    <location>
        <begin position="20"/>
        <end position="237"/>
    </location>
</feature>
<feature type="transmembrane region" description="Helical" evidence="6">
    <location>
        <begin position="380"/>
        <end position="402"/>
    </location>
</feature>
<dbReference type="InterPro" id="IPR050250">
    <property type="entry name" value="Macrolide_Exporter_MacB"/>
</dbReference>
<keyword evidence="10" id="KW-1185">Reference proteome</keyword>
<dbReference type="Pfam" id="PF12704">
    <property type="entry name" value="MacB_PCD"/>
    <property type="match status" value="2"/>
</dbReference>
<dbReference type="PROSITE" id="PS51257">
    <property type="entry name" value="PROKAR_LIPOPROTEIN"/>
    <property type="match status" value="1"/>
</dbReference>
<dbReference type="InterPro" id="IPR025857">
    <property type="entry name" value="MacB_PCD"/>
</dbReference>
<dbReference type="RefSeq" id="WP_119050770.1">
    <property type="nucleotide sequence ID" value="NZ_CP032157.1"/>
</dbReference>
<keyword evidence="3 6" id="KW-0812">Transmembrane</keyword>
<dbReference type="EMBL" id="CP032157">
    <property type="protein sequence ID" value="AXY74887.1"/>
    <property type="molecule type" value="Genomic_DNA"/>
</dbReference>
<gene>
    <name evidence="9" type="ORF">D3H65_13215</name>
</gene>
<feature type="domain" description="MacB-like periplasmic core" evidence="8">
    <location>
        <begin position="489"/>
        <end position="642"/>
    </location>
</feature>
<feature type="transmembrane region" description="Helical" evidence="6">
    <location>
        <begin position="732"/>
        <end position="752"/>
    </location>
</feature>
<feature type="transmembrane region" description="Helical" evidence="6">
    <location>
        <begin position="423"/>
        <end position="447"/>
    </location>
</feature>
<evidence type="ECO:0000256" key="2">
    <source>
        <dbReference type="ARBA" id="ARBA00022475"/>
    </source>
</evidence>
<feature type="domain" description="ABC3 transporter permease C-terminal" evidence="7">
    <location>
        <begin position="683"/>
        <end position="795"/>
    </location>
</feature>
<keyword evidence="4 6" id="KW-1133">Transmembrane helix</keyword>
<dbReference type="GO" id="GO:0005886">
    <property type="term" value="C:plasma membrane"/>
    <property type="evidence" value="ECO:0007669"/>
    <property type="project" value="UniProtKB-SubCell"/>
</dbReference>
<keyword evidence="2" id="KW-1003">Cell membrane</keyword>
<reference evidence="9 10" key="1">
    <citation type="submission" date="2018-09" db="EMBL/GenBank/DDBJ databases">
        <title>Genome sequencing of strain 6GH32-13.</title>
        <authorList>
            <person name="Weon H.-Y."/>
            <person name="Heo J."/>
            <person name="Kwon S.-W."/>
        </authorList>
    </citation>
    <scope>NUCLEOTIDE SEQUENCE [LARGE SCALE GENOMIC DNA]</scope>
    <source>
        <strain evidence="9 10">5GH32-13</strain>
    </source>
</reference>
<evidence type="ECO:0000256" key="1">
    <source>
        <dbReference type="ARBA" id="ARBA00004651"/>
    </source>
</evidence>
<dbReference type="Pfam" id="PF02687">
    <property type="entry name" value="FtsX"/>
    <property type="match status" value="2"/>
</dbReference>
<feature type="transmembrane region" description="Helical" evidence="6">
    <location>
        <begin position="20"/>
        <end position="43"/>
    </location>
</feature>
<feature type="transmembrane region" description="Helical" evidence="6">
    <location>
        <begin position="681"/>
        <end position="704"/>
    </location>
</feature>
<feature type="domain" description="ABC3 transporter permease C-terminal" evidence="7">
    <location>
        <begin position="290"/>
        <end position="405"/>
    </location>
</feature>
<evidence type="ECO:0000256" key="5">
    <source>
        <dbReference type="ARBA" id="ARBA00023136"/>
    </source>
</evidence>
<name>A0A3B7MMD1_9BACT</name>
<protein>
    <submittedName>
        <fullName evidence="9">ABC transporter permease</fullName>
    </submittedName>
</protein>
<evidence type="ECO:0000313" key="10">
    <source>
        <dbReference type="Proteomes" id="UP000263900"/>
    </source>
</evidence>
<evidence type="ECO:0000259" key="8">
    <source>
        <dbReference type="Pfam" id="PF12704"/>
    </source>
</evidence>